<evidence type="ECO:0000256" key="1">
    <source>
        <dbReference type="ARBA" id="ARBA00004571"/>
    </source>
</evidence>
<dbReference type="Gene3D" id="2.60.40.1120">
    <property type="entry name" value="Carboxypeptidase-like, regulatory domain"/>
    <property type="match status" value="1"/>
</dbReference>
<feature type="signal peptide" evidence="10">
    <location>
        <begin position="1"/>
        <end position="18"/>
    </location>
</feature>
<dbReference type="InterPro" id="IPR010104">
    <property type="entry name" value="TonB_rcpt_bac"/>
</dbReference>
<keyword evidence="14" id="KW-1185">Reference proteome</keyword>
<keyword evidence="3 8" id="KW-1134">Transmembrane beta strand</keyword>
<evidence type="ECO:0000259" key="11">
    <source>
        <dbReference type="Pfam" id="PF00593"/>
    </source>
</evidence>
<comment type="caution">
    <text evidence="13">The sequence shown here is derived from an EMBL/GenBank/DDBJ whole genome shotgun (WGS) entry which is preliminary data.</text>
</comment>
<evidence type="ECO:0000256" key="5">
    <source>
        <dbReference type="ARBA" id="ARBA00023077"/>
    </source>
</evidence>
<evidence type="ECO:0000256" key="3">
    <source>
        <dbReference type="ARBA" id="ARBA00022452"/>
    </source>
</evidence>
<dbReference type="GO" id="GO:0009279">
    <property type="term" value="C:cell outer membrane"/>
    <property type="evidence" value="ECO:0007669"/>
    <property type="project" value="UniProtKB-SubCell"/>
</dbReference>
<dbReference type="InterPro" id="IPR039426">
    <property type="entry name" value="TonB-dep_rcpt-like"/>
</dbReference>
<evidence type="ECO:0000256" key="2">
    <source>
        <dbReference type="ARBA" id="ARBA00022448"/>
    </source>
</evidence>
<dbReference type="InterPro" id="IPR000531">
    <property type="entry name" value="Beta-barrel_TonB"/>
</dbReference>
<feature type="domain" description="TonB-dependent receptor plug" evidence="12">
    <location>
        <begin position="126"/>
        <end position="228"/>
    </location>
</feature>
<dbReference type="Pfam" id="PF13715">
    <property type="entry name" value="CarbopepD_reg_2"/>
    <property type="match status" value="1"/>
</dbReference>
<protein>
    <submittedName>
        <fullName evidence="13">TonB-dependent receptor</fullName>
    </submittedName>
</protein>
<dbReference type="PROSITE" id="PS52016">
    <property type="entry name" value="TONB_DEPENDENT_REC_3"/>
    <property type="match status" value="1"/>
</dbReference>
<dbReference type="SUPFAM" id="SSF49464">
    <property type="entry name" value="Carboxypeptidase regulatory domain-like"/>
    <property type="match status" value="1"/>
</dbReference>
<evidence type="ECO:0000256" key="6">
    <source>
        <dbReference type="ARBA" id="ARBA00023136"/>
    </source>
</evidence>
<dbReference type="OrthoDB" id="8727862at2"/>
<evidence type="ECO:0000313" key="13">
    <source>
        <dbReference type="EMBL" id="TGV04861.1"/>
    </source>
</evidence>
<evidence type="ECO:0000256" key="7">
    <source>
        <dbReference type="ARBA" id="ARBA00023237"/>
    </source>
</evidence>
<comment type="subcellular location">
    <subcellularLocation>
        <location evidence="1 8">Cell outer membrane</location>
        <topology evidence="1 8">Multi-pass membrane protein</topology>
    </subcellularLocation>
</comment>
<evidence type="ECO:0000256" key="10">
    <source>
        <dbReference type="SAM" id="SignalP"/>
    </source>
</evidence>
<evidence type="ECO:0000256" key="4">
    <source>
        <dbReference type="ARBA" id="ARBA00022692"/>
    </source>
</evidence>
<evidence type="ECO:0000313" key="14">
    <source>
        <dbReference type="Proteomes" id="UP000307602"/>
    </source>
</evidence>
<proteinExistence type="inferred from homology"/>
<accession>A0A4S1E2A0</accession>
<dbReference type="InterPro" id="IPR008969">
    <property type="entry name" value="CarboxyPept-like_regulatory"/>
</dbReference>
<dbReference type="Gene3D" id="2.40.170.20">
    <property type="entry name" value="TonB-dependent receptor, beta-barrel domain"/>
    <property type="match status" value="1"/>
</dbReference>
<dbReference type="SUPFAM" id="SSF56935">
    <property type="entry name" value="Porins"/>
    <property type="match status" value="1"/>
</dbReference>
<comment type="similarity">
    <text evidence="8 9">Belongs to the TonB-dependent receptor family.</text>
</comment>
<dbReference type="Pfam" id="PF07715">
    <property type="entry name" value="Plug"/>
    <property type="match status" value="1"/>
</dbReference>
<dbReference type="PANTHER" id="PTHR40980:SF4">
    <property type="entry name" value="TONB-DEPENDENT RECEPTOR-LIKE BETA-BARREL DOMAIN-CONTAINING PROTEIN"/>
    <property type="match status" value="1"/>
</dbReference>
<dbReference type="Pfam" id="PF00593">
    <property type="entry name" value="TonB_dep_Rec_b-barrel"/>
    <property type="match status" value="1"/>
</dbReference>
<dbReference type="Gene3D" id="2.170.130.10">
    <property type="entry name" value="TonB-dependent receptor, plug domain"/>
    <property type="match status" value="1"/>
</dbReference>
<dbReference type="Proteomes" id="UP000307602">
    <property type="component" value="Unassembled WGS sequence"/>
</dbReference>
<keyword evidence="6 8" id="KW-0472">Membrane</keyword>
<keyword evidence="10" id="KW-0732">Signal</keyword>
<keyword evidence="7 8" id="KW-0998">Cell outer membrane</keyword>
<dbReference type="InterPro" id="IPR037066">
    <property type="entry name" value="Plug_dom_sf"/>
</dbReference>
<keyword evidence="13" id="KW-0675">Receptor</keyword>
<dbReference type="RefSeq" id="WP_135874815.1">
    <property type="nucleotide sequence ID" value="NZ_SRSO01000001.1"/>
</dbReference>
<dbReference type="PANTHER" id="PTHR40980">
    <property type="entry name" value="PLUG DOMAIN-CONTAINING PROTEIN"/>
    <property type="match status" value="1"/>
</dbReference>
<gene>
    <name evidence="13" type="ORF">EM932_01695</name>
</gene>
<dbReference type="NCBIfam" id="TIGR01782">
    <property type="entry name" value="TonB-Xanth-Caul"/>
    <property type="match status" value="1"/>
</dbReference>
<evidence type="ECO:0000256" key="8">
    <source>
        <dbReference type="PROSITE-ProRule" id="PRU01360"/>
    </source>
</evidence>
<feature type="domain" description="TonB-dependent receptor-like beta-barrel" evidence="11">
    <location>
        <begin position="529"/>
        <end position="910"/>
    </location>
</feature>
<dbReference type="InterPro" id="IPR012910">
    <property type="entry name" value="Plug_dom"/>
</dbReference>
<dbReference type="InterPro" id="IPR036942">
    <property type="entry name" value="Beta-barrel_TonB_sf"/>
</dbReference>
<keyword evidence="5 9" id="KW-0798">TonB box</keyword>
<feature type="chain" id="PRO_5020368937" evidence="10">
    <location>
        <begin position="19"/>
        <end position="948"/>
    </location>
</feature>
<reference evidence="13 14" key="1">
    <citation type="submission" date="2019-04" db="EMBL/GenBank/DDBJ databases">
        <authorList>
            <person name="Liu A."/>
        </authorList>
    </citation>
    <scope>NUCLEOTIDE SEQUENCE [LARGE SCALE GENOMIC DNA]</scope>
    <source>
        <strain evidence="13 14">RZ03</strain>
    </source>
</reference>
<organism evidence="13 14">
    <name type="scientific">Flavivirga rizhaonensis</name>
    <dbReference type="NCBI Taxonomy" id="2559571"/>
    <lineage>
        <taxon>Bacteria</taxon>
        <taxon>Pseudomonadati</taxon>
        <taxon>Bacteroidota</taxon>
        <taxon>Flavobacteriia</taxon>
        <taxon>Flavobacteriales</taxon>
        <taxon>Flavobacteriaceae</taxon>
        <taxon>Flavivirga</taxon>
    </lineage>
</organism>
<sequence length="948" mass="107722">MKNILIIIVLLIRSASMAQGSMIQGRVIDDNGINISGAIVVIESINRQTSTDIQGNFFLLDLHEGNYILKIYYSGYKTLEKEIKLEENHRNIEIFTLTTNSVLLEDVVLNVYLNDNRLRDINSQKNKANITNVVSIDQTGKFPDANIGDALKRISGISMQVKEGEAQDIIIRGLAPELNSVTINGSRAPSTNGDNRSVQLDVIPTDMIESIEVTKALTPDMEADALGGSVNLITRTAPQGFRLSTTLGSGINLISNKRIWNTNFLIGNRSKNKKFGWMISATVNDNDYGSHSIEAEWSNIFEYNTGSTNMQGEAIIEEVDVSPYTNTLLEQTFFLQRVRRSLAANFEYMFNNNHTIFLKSFLNWRDDRENRFVFESEILNPIDIAQENFTLNGTNLIDFPVEISRQTIGGANSSSSKNGRLEVKRLQNFSIGGTHLFKNVKTDWLASFADASEKVNERLAEYKSEYNVFNDISNTRFPFLRPLDLDDANNLSNFEFEEIVEEVLFNEEEDFNFLINTEIPSNILGFNNGTIKFGLKNRFKYKARNNDFTFFNFEDEYPTLGDVPVTNYSDPDFLVGEKYKSGFFTDKKWLSGLNLINGETIGEEFLRQHYSIKENVFASYMMLNEKIKDKLHVVAGVRLEHTNIKAKANNIENPDNFNRITNEKSYTNILPGIHLKYNFYKQSIIKFAWTNTLARPNYVDLVPTLEIVLADEEIILGNPALDATTSMNFDISVEHYFKSFGIISAGLFYKNIKGFIYTFKSETTDDRFGAGTSGFTTFKPLNGDSASLFGTEIAFQKGLSFLPGFAKNFNVNINYTYIDSNANGIRNSKGEERDDLNLPNTARHTLNTALGYDDKNLSTRLALNFSDRYIENIGGNSFEDIYYDKQLFLDFNINYVLKKHLSIYVAVNNITNQPLRLYQGTSARTAQAEYYDRRFAFGLKYDLFKKQK</sequence>
<keyword evidence="2 8" id="KW-0813">Transport</keyword>
<dbReference type="AlphaFoldDB" id="A0A4S1E2A0"/>
<evidence type="ECO:0000256" key="9">
    <source>
        <dbReference type="RuleBase" id="RU003357"/>
    </source>
</evidence>
<name>A0A4S1E2A0_9FLAO</name>
<evidence type="ECO:0000259" key="12">
    <source>
        <dbReference type="Pfam" id="PF07715"/>
    </source>
</evidence>
<keyword evidence="4 8" id="KW-0812">Transmembrane</keyword>
<dbReference type="EMBL" id="SRSO01000001">
    <property type="protein sequence ID" value="TGV04861.1"/>
    <property type="molecule type" value="Genomic_DNA"/>
</dbReference>